<feature type="binding site" evidence="2">
    <location>
        <position position="110"/>
    </location>
    <ligand>
        <name>Mn(2+)</name>
        <dbReference type="ChEBI" id="CHEBI:29035"/>
        <label>2</label>
    </ligand>
</feature>
<protein>
    <submittedName>
        <fullName evidence="4">Amidohydrolase</fullName>
    </submittedName>
</protein>
<evidence type="ECO:0000259" key="3">
    <source>
        <dbReference type="Pfam" id="PF07687"/>
    </source>
</evidence>
<dbReference type="PIRSF" id="PIRSF005962">
    <property type="entry name" value="Pept_M20D_amidohydro"/>
    <property type="match status" value="1"/>
</dbReference>
<feature type="domain" description="Peptidase M20 dimerisation" evidence="3">
    <location>
        <begin position="194"/>
        <end position="281"/>
    </location>
</feature>
<evidence type="ECO:0000313" key="5">
    <source>
        <dbReference type="Proteomes" id="UP000235387"/>
    </source>
</evidence>
<dbReference type="PANTHER" id="PTHR11014:SF63">
    <property type="entry name" value="METALLOPEPTIDASE, PUTATIVE (AFU_ORTHOLOGUE AFUA_6G09600)-RELATED"/>
    <property type="match status" value="1"/>
</dbReference>
<dbReference type="Gene3D" id="3.30.70.360">
    <property type="match status" value="1"/>
</dbReference>
<evidence type="ECO:0000256" key="2">
    <source>
        <dbReference type="PIRSR" id="PIRSR005962-1"/>
    </source>
</evidence>
<dbReference type="Pfam" id="PF01546">
    <property type="entry name" value="Peptidase_M20"/>
    <property type="match status" value="1"/>
</dbReference>
<keyword evidence="2" id="KW-0464">Manganese</keyword>
<dbReference type="GO" id="GO:0016787">
    <property type="term" value="F:hydrolase activity"/>
    <property type="evidence" value="ECO:0007669"/>
    <property type="project" value="UniProtKB-KW"/>
</dbReference>
<dbReference type="Gene3D" id="3.40.630.10">
    <property type="entry name" value="Zn peptidases"/>
    <property type="match status" value="1"/>
</dbReference>
<dbReference type="PANTHER" id="PTHR11014">
    <property type="entry name" value="PEPTIDASE M20 FAMILY MEMBER"/>
    <property type="match status" value="1"/>
</dbReference>
<comment type="caution">
    <text evidence="4">The sequence shown here is derived from an EMBL/GenBank/DDBJ whole genome shotgun (WGS) entry which is preliminary data.</text>
</comment>
<dbReference type="CDD" id="cd03886">
    <property type="entry name" value="M20_Acy1"/>
    <property type="match status" value="1"/>
</dbReference>
<evidence type="ECO:0000256" key="1">
    <source>
        <dbReference type="ARBA" id="ARBA00022801"/>
    </source>
</evidence>
<name>A0A2N7L9G1_9GAMM</name>
<dbReference type="InterPro" id="IPR017439">
    <property type="entry name" value="Amidohydrolase"/>
</dbReference>
<evidence type="ECO:0000313" key="4">
    <source>
        <dbReference type="EMBL" id="PMN91062.1"/>
    </source>
</evidence>
<reference evidence="5" key="1">
    <citation type="submission" date="2016-07" db="EMBL/GenBank/DDBJ databases">
        <title>Nontailed viruses are major unrecognized killers of bacteria in the ocean.</title>
        <authorList>
            <person name="Kauffman K."/>
            <person name="Hussain F."/>
            <person name="Yang J."/>
            <person name="Arevalo P."/>
            <person name="Brown J."/>
            <person name="Cutler M."/>
            <person name="Kelly L."/>
            <person name="Polz M.F."/>
        </authorList>
    </citation>
    <scope>NUCLEOTIDE SEQUENCE [LARGE SCALE GENOMIC DNA]</scope>
    <source>
        <strain evidence="5">10N.261.45.A10</strain>
    </source>
</reference>
<accession>A0A2N7L9G1</accession>
<sequence length="395" mass="43770">MSDKYSRFNLDGKLLELHAFSVNTRRDLHQIPEASGVELKTTAYCQALMTEMGYTLTTYEGYTGFIADLTINDSWDRVAFRADMDALEMEDMTENDYRSQHAGCSHNCGHDTHMAIMLTTAKYLAENQGELKHNVRFAFQMAEEDMRVPGANKMVELGCMEGVAEVYALHNDAALEYGMVKINNGIMSSYGSAWTLDVHGVSAHGSTPQKGLDAIREASRIIMDMDYVVAKRTNPFSPAVFGCGMFNGGTIPNAIPDYVQARGTIRAMDAETDQILKDSFSMFVKESEIRGFKTSMECEGYPAVINHPDAYQRVVNAARETVPADRLDPNGNPMTGSEDFSLMVNAAQNKKGAMFFLGSGNKEAGICNYLHSSPYYVDDDFLLIGAQIFIRIACH</sequence>
<dbReference type="InterPro" id="IPR002933">
    <property type="entry name" value="Peptidase_M20"/>
</dbReference>
<dbReference type="Pfam" id="PF07687">
    <property type="entry name" value="M20_dimer"/>
    <property type="match status" value="1"/>
</dbReference>
<gene>
    <name evidence="4" type="ORF">BCT23_18310</name>
</gene>
<feature type="binding site" evidence="2">
    <location>
        <position position="144"/>
    </location>
    <ligand>
        <name>Mn(2+)</name>
        <dbReference type="ChEBI" id="CHEBI:29035"/>
        <label>2</label>
    </ligand>
</feature>
<feature type="binding site" evidence="2">
    <location>
        <position position="170"/>
    </location>
    <ligand>
        <name>Mn(2+)</name>
        <dbReference type="ChEBI" id="CHEBI:29035"/>
        <label>2</label>
    </ligand>
</feature>
<dbReference type="AlphaFoldDB" id="A0A2N7L9G1"/>
<dbReference type="STRING" id="1190603.A1OO_05305"/>
<feature type="binding site" evidence="2">
    <location>
        <position position="371"/>
    </location>
    <ligand>
        <name>Mn(2+)</name>
        <dbReference type="ChEBI" id="CHEBI:29035"/>
        <label>2</label>
    </ligand>
</feature>
<organism evidence="4 5">
    <name type="scientific">Enterovibrio norvegicus</name>
    <dbReference type="NCBI Taxonomy" id="188144"/>
    <lineage>
        <taxon>Bacteria</taxon>
        <taxon>Pseudomonadati</taxon>
        <taxon>Pseudomonadota</taxon>
        <taxon>Gammaproteobacteria</taxon>
        <taxon>Vibrionales</taxon>
        <taxon>Vibrionaceae</taxon>
        <taxon>Enterovibrio</taxon>
    </lineage>
</organism>
<dbReference type="SUPFAM" id="SSF55031">
    <property type="entry name" value="Bacterial exopeptidase dimerisation domain"/>
    <property type="match status" value="1"/>
</dbReference>
<dbReference type="SUPFAM" id="SSF53187">
    <property type="entry name" value="Zn-dependent exopeptidases"/>
    <property type="match status" value="1"/>
</dbReference>
<dbReference type="NCBIfam" id="TIGR01891">
    <property type="entry name" value="amidohydrolases"/>
    <property type="match status" value="1"/>
</dbReference>
<dbReference type="GO" id="GO:0046872">
    <property type="term" value="F:metal ion binding"/>
    <property type="evidence" value="ECO:0007669"/>
    <property type="project" value="UniProtKB-KW"/>
</dbReference>
<feature type="binding site" evidence="2">
    <location>
        <position position="108"/>
    </location>
    <ligand>
        <name>Mn(2+)</name>
        <dbReference type="ChEBI" id="CHEBI:29035"/>
        <label>2</label>
    </ligand>
</feature>
<dbReference type="Proteomes" id="UP000235387">
    <property type="component" value="Unassembled WGS sequence"/>
</dbReference>
<dbReference type="RefSeq" id="WP_102391163.1">
    <property type="nucleotide sequence ID" value="NZ_MDAL01000024.1"/>
</dbReference>
<keyword evidence="1 4" id="KW-0378">Hydrolase</keyword>
<comment type="cofactor">
    <cofactor evidence="2">
        <name>Mn(2+)</name>
        <dbReference type="ChEBI" id="CHEBI:29035"/>
    </cofactor>
    <text evidence="2">The Mn(2+) ion enhances activity.</text>
</comment>
<proteinExistence type="predicted"/>
<dbReference type="InterPro" id="IPR036264">
    <property type="entry name" value="Bact_exopeptidase_dim_dom"/>
</dbReference>
<keyword evidence="2" id="KW-0479">Metal-binding</keyword>
<dbReference type="InterPro" id="IPR011650">
    <property type="entry name" value="Peptidase_M20_dimer"/>
</dbReference>
<dbReference type="EMBL" id="MDAL01000024">
    <property type="protein sequence ID" value="PMN91062.1"/>
    <property type="molecule type" value="Genomic_DNA"/>
</dbReference>